<feature type="non-terminal residue" evidence="1">
    <location>
        <position position="38"/>
    </location>
</feature>
<accession>A0A0V1DKT1</accession>
<dbReference type="EMBL" id="JYDT01004002">
    <property type="protein sequence ID" value="KRY61958.1"/>
    <property type="molecule type" value="Genomic_DNA"/>
</dbReference>
<comment type="caution">
    <text evidence="1">The sequence shown here is derived from an EMBL/GenBank/DDBJ whole genome shotgun (WGS) entry which is preliminary data.</text>
</comment>
<keyword evidence="2" id="KW-1185">Reference proteome</keyword>
<organism evidence="1 2">
    <name type="scientific">Trichinella pseudospiralis</name>
    <name type="common">Parasitic roundworm</name>
    <dbReference type="NCBI Taxonomy" id="6337"/>
    <lineage>
        <taxon>Eukaryota</taxon>
        <taxon>Metazoa</taxon>
        <taxon>Ecdysozoa</taxon>
        <taxon>Nematoda</taxon>
        <taxon>Enoplea</taxon>
        <taxon>Dorylaimia</taxon>
        <taxon>Trichinellida</taxon>
        <taxon>Trichinellidae</taxon>
        <taxon>Trichinella</taxon>
    </lineage>
</organism>
<evidence type="ECO:0000313" key="2">
    <source>
        <dbReference type="Proteomes" id="UP000054995"/>
    </source>
</evidence>
<proteinExistence type="predicted"/>
<reference evidence="1 2" key="1">
    <citation type="submission" date="2015-01" db="EMBL/GenBank/DDBJ databases">
        <title>Evolution of Trichinella species and genotypes.</title>
        <authorList>
            <person name="Korhonen P.K."/>
            <person name="Edoardo P."/>
            <person name="Giuseppe L.R."/>
            <person name="Gasser R.B."/>
        </authorList>
    </citation>
    <scope>NUCLEOTIDE SEQUENCE [LARGE SCALE GENOMIC DNA]</scope>
    <source>
        <strain evidence="1">ISS470</strain>
    </source>
</reference>
<feature type="non-terminal residue" evidence="1">
    <location>
        <position position="1"/>
    </location>
</feature>
<dbReference type="AlphaFoldDB" id="A0A0V1DKT1"/>
<protein>
    <submittedName>
        <fullName evidence="1">Uncharacterized protein</fullName>
    </submittedName>
</protein>
<dbReference type="OrthoDB" id="5935182at2759"/>
<evidence type="ECO:0000313" key="1">
    <source>
        <dbReference type="EMBL" id="KRY61958.1"/>
    </source>
</evidence>
<dbReference type="Proteomes" id="UP000054995">
    <property type="component" value="Unassembled WGS sequence"/>
</dbReference>
<sequence>LDAHAVESANRQSDIESGPQIIEIRSVSAAIGSSSRNI</sequence>
<gene>
    <name evidence="1" type="ORF">T4D_15867</name>
</gene>
<name>A0A0V1DKT1_TRIPS</name>